<dbReference type="RefSeq" id="WP_101269963.1">
    <property type="nucleotide sequence ID" value="NZ_NWTK01000016.1"/>
</dbReference>
<dbReference type="EMBL" id="NWTK01000016">
    <property type="protein sequence ID" value="PKR50518.1"/>
    <property type="molecule type" value="Genomic_DNA"/>
</dbReference>
<keyword evidence="7 9" id="KW-0472">Membrane</keyword>
<evidence type="ECO:0000256" key="9">
    <source>
        <dbReference type="RuleBase" id="RU369079"/>
    </source>
</evidence>
<gene>
    <name evidence="11" type="ORF">COO20_20460</name>
</gene>
<feature type="domain" description="Tripartite ATP-independent periplasmic transporters DctQ component" evidence="10">
    <location>
        <begin position="28"/>
        <end position="160"/>
    </location>
</feature>
<evidence type="ECO:0000256" key="7">
    <source>
        <dbReference type="ARBA" id="ARBA00023136"/>
    </source>
</evidence>
<evidence type="ECO:0000256" key="3">
    <source>
        <dbReference type="ARBA" id="ARBA00022475"/>
    </source>
</evidence>
<keyword evidence="2 9" id="KW-0813">Transport</keyword>
<dbReference type="GO" id="GO:0015740">
    <property type="term" value="P:C4-dicarboxylate transport"/>
    <property type="evidence" value="ECO:0007669"/>
    <property type="project" value="TreeGrafter"/>
</dbReference>
<sequence length="170" mass="18760">MVNFVSRVSNVLGCAEKFLIGIMAILAIILIVTETVLRYLAPALLPDWGAEVTVYLVGWATMLSLPSLVAQDKHVRADLVVDQFSRSMRKILEVVVLLVGAGFCAVIFVAGIKMVQFGLRFGEISDSSLSFPMWVFYLAVPFGYGFSMLRYVMLLIKRLTESRASSVTAD</sequence>
<evidence type="ECO:0000256" key="2">
    <source>
        <dbReference type="ARBA" id="ARBA00022448"/>
    </source>
</evidence>
<evidence type="ECO:0000256" key="5">
    <source>
        <dbReference type="ARBA" id="ARBA00022692"/>
    </source>
</evidence>
<feature type="transmembrane region" description="Helical" evidence="9">
    <location>
        <begin position="52"/>
        <end position="70"/>
    </location>
</feature>
<dbReference type="Proteomes" id="UP000233597">
    <property type="component" value="Unassembled WGS sequence"/>
</dbReference>
<comment type="subcellular location">
    <subcellularLocation>
        <location evidence="1 9">Cell inner membrane</location>
        <topology evidence="1 9">Multi-pass membrane protein</topology>
    </subcellularLocation>
</comment>
<proteinExistence type="inferred from homology"/>
<keyword evidence="5 9" id="KW-0812">Transmembrane</keyword>
<dbReference type="GO" id="GO:0022857">
    <property type="term" value="F:transmembrane transporter activity"/>
    <property type="evidence" value="ECO:0007669"/>
    <property type="project" value="UniProtKB-UniRule"/>
</dbReference>
<feature type="transmembrane region" description="Helical" evidence="9">
    <location>
        <begin position="134"/>
        <end position="156"/>
    </location>
</feature>
<dbReference type="AlphaFoldDB" id="A0A2N3KJ04"/>
<accession>A0A2N3KJ04</accession>
<keyword evidence="4 9" id="KW-0997">Cell inner membrane</keyword>
<evidence type="ECO:0000259" key="10">
    <source>
        <dbReference type="Pfam" id="PF04290"/>
    </source>
</evidence>
<evidence type="ECO:0000256" key="8">
    <source>
        <dbReference type="ARBA" id="ARBA00038436"/>
    </source>
</evidence>
<dbReference type="InterPro" id="IPR007387">
    <property type="entry name" value="TRAP_DctQ"/>
</dbReference>
<evidence type="ECO:0000313" key="12">
    <source>
        <dbReference type="Proteomes" id="UP000233597"/>
    </source>
</evidence>
<dbReference type="GO" id="GO:0005886">
    <property type="term" value="C:plasma membrane"/>
    <property type="evidence" value="ECO:0007669"/>
    <property type="project" value="UniProtKB-SubCell"/>
</dbReference>
<dbReference type="Pfam" id="PF04290">
    <property type="entry name" value="DctQ"/>
    <property type="match status" value="1"/>
</dbReference>
<comment type="caution">
    <text evidence="11">The sequence shown here is derived from an EMBL/GenBank/DDBJ whole genome shotgun (WGS) entry which is preliminary data.</text>
</comment>
<feature type="transmembrane region" description="Helical" evidence="9">
    <location>
        <begin position="91"/>
        <end position="114"/>
    </location>
</feature>
<dbReference type="InterPro" id="IPR055348">
    <property type="entry name" value="DctQ"/>
</dbReference>
<evidence type="ECO:0000256" key="4">
    <source>
        <dbReference type="ARBA" id="ARBA00022519"/>
    </source>
</evidence>
<protein>
    <recommendedName>
        <fullName evidence="9">TRAP transporter small permease protein</fullName>
    </recommendedName>
</protein>
<evidence type="ECO:0000313" key="11">
    <source>
        <dbReference type="EMBL" id="PKR50518.1"/>
    </source>
</evidence>
<keyword evidence="6 9" id="KW-1133">Transmembrane helix</keyword>
<feature type="transmembrane region" description="Helical" evidence="9">
    <location>
        <begin position="18"/>
        <end position="40"/>
    </location>
</feature>
<dbReference type="PANTHER" id="PTHR35011:SF10">
    <property type="entry name" value="TRAP TRANSPORTER SMALL PERMEASE PROTEIN"/>
    <property type="match status" value="1"/>
</dbReference>
<comment type="function">
    <text evidence="9">Part of the tripartite ATP-independent periplasmic (TRAP) transport system.</text>
</comment>
<reference evidence="11 12" key="1">
    <citation type="submission" date="2017-09" db="EMBL/GenBank/DDBJ databases">
        <title>Biodiversity and function of Thalassospira species in the particle-attached aromatic-hydrocarbon-degrading consortia from the surface seawater of the South China Sea.</title>
        <authorList>
            <person name="Dong C."/>
            <person name="Liu R."/>
            <person name="Shao Z."/>
        </authorList>
    </citation>
    <scope>NUCLEOTIDE SEQUENCE [LARGE SCALE GENOMIC DNA]</scope>
    <source>
        <strain evidence="11 12">CSC1P2</strain>
    </source>
</reference>
<organism evidence="11 12">
    <name type="scientific">Thalassospira marina</name>
    <dbReference type="NCBI Taxonomy" id="2048283"/>
    <lineage>
        <taxon>Bacteria</taxon>
        <taxon>Pseudomonadati</taxon>
        <taxon>Pseudomonadota</taxon>
        <taxon>Alphaproteobacteria</taxon>
        <taxon>Rhodospirillales</taxon>
        <taxon>Thalassospiraceae</taxon>
        <taxon>Thalassospira</taxon>
    </lineage>
</organism>
<comment type="similarity">
    <text evidence="8 9">Belongs to the TRAP transporter small permease family.</text>
</comment>
<name>A0A2N3KJ04_9PROT</name>
<evidence type="ECO:0000256" key="1">
    <source>
        <dbReference type="ARBA" id="ARBA00004429"/>
    </source>
</evidence>
<dbReference type="PANTHER" id="PTHR35011">
    <property type="entry name" value="2,3-DIKETO-L-GULONATE TRAP TRANSPORTER SMALL PERMEASE PROTEIN YIAM"/>
    <property type="match status" value="1"/>
</dbReference>
<keyword evidence="3" id="KW-1003">Cell membrane</keyword>
<evidence type="ECO:0000256" key="6">
    <source>
        <dbReference type="ARBA" id="ARBA00022989"/>
    </source>
</evidence>
<comment type="subunit">
    <text evidence="9">The complex comprises the extracytoplasmic solute receptor protein and the two transmembrane proteins.</text>
</comment>